<gene>
    <name evidence="1" type="ORF">GCM10023081_21520</name>
</gene>
<organism evidence="1 2">
    <name type="scientific">Arthrobacter ginkgonis</name>
    <dbReference type="NCBI Taxonomy" id="1630594"/>
    <lineage>
        <taxon>Bacteria</taxon>
        <taxon>Bacillati</taxon>
        <taxon>Actinomycetota</taxon>
        <taxon>Actinomycetes</taxon>
        <taxon>Micrococcales</taxon>
        <taxon>Micrococcaceae</taxon>
        <taxon>Arthrobacter</taxon>
    </lineage>
</organism>
<dbReference type="Proteomes" id="UP001500752">
    <property type="component" value="Unassembled WGS sequence"/>
</dbReference>
<keyword evidence="2" id="KW-1185">Reference proteome</keyword>
<evidence type="ECO:0000313" key="1">
    <source>
        <dbReference type="EMBL" id="GAA3683313.1"/>
    </source>
</evidence>
<proteinExistence type="predicted"/>
<reference evidence="2" key="1">
    <citation type="journal article" date="2019" name="Int. J. Syst. Evol. Microbiol.">
        <title>The Global Catalogue of Microorganisms (GCM) 10K type strain sequencing project: providing services to taxonomists for standard genome sequencing and annotation.</title>
        <authorList>
            <consortium name="The Broad Institute Genomics Platform"/>
            <consortium name="The Broad Institute Genome Sequencing Center for Infectious Disease"/>
            <person name="Wu L."/>
            <person name="Ma J."/>
        </authorList>
    </citation>
    <scope>NUCLEOTIDE SEQUENCE [LARGE SCALE GENOMIC DNA]</scope>
    <source>
        <strain evidence="2">JCM 30742</strain>
    </source>
</reference>
<sequence length="151" mass="15927">MGLADRLRAQYGNVLALDLAGGLRLRGTLRHVGAGWLAMAEGPAECVVPFAALRGIEGMDAKAFPPEAPALGPSRRRLGFGAALRALVRDRTRVALHGTDGLLLGVGTLDHAGADYLQLAVHARDEYRRPGAVRTVVAVPFTALAAVRRDS</sequence>
<comment type="caution">
    <text evidence="1">The sequence shown here is derived from an EMBL/GenBank/DDBJ whole genome shotgun (WGS) entry which is preliminary data.</text>
</comment>
<accession>A0ABP7C8H8</accession>
<protein>
    <submittedName>
        <fullName evidence="1">Uncharacterized protein</fullName>
    </submittedName>
</protein>
<name>A0ABP7C8H8_9MICC</name>
<dbReference type="EMBL" id="BAABEO010000012">
    <property type="protein sequence ID" value="GAA3683313.1"/>
    <property type="molecule type" value="Genomic_DNA"/>
</dbReference>
<evidence type="ECO:0000313" key="2">
    <source>
        <dbReference type="Proteomes" id="UP001500752"/>
    </source>
</evidence>